<dbReference type="Gene3D" id="1.50.10.100">
    <property type="entry name" value="Chondroitin AC/alginate lyase"/>
    <property type="match status" value="1"/>
</dbReference>
<sequence length="550" mass="58305">MSAGGLADAALVRKLARRPLLARLTSAGRQPLKLVAVPRDHVAGDRRKGEALLAGRLKLGNESLPLADLDFLAVGTDGLLAEHLQGFSWLRDLAAAASREKGARLAEAIAGRWLLAHGTRVDAAWRPDLWGERILFWTAYAPYILSSQDNGYRSALLNTLSRGARHLETAADKSPPGIQRITAWTGVVAAKLLLQSGAPRVARAESGLARALATAQFEDGGLISRNPHEQALLVDRLGLLRNCYFASKQTVPDGIEAAAAAALAALHGVTMGDGALSSWQGGNPGEAARLQALVEGCGLRARPLRQARGWGYQRMSALGTIIVLDAAPPPPAKMALTGSASTLALEMSDGAQRLFVNCGGEGLLPAGLSDELVQALRSTAAHSTLVLDDTNSTAIQPDGTMGKGVADVEVDRSEDNDSSRLIAAHDGYVRPFGLVHRRSLSLGNDGKEVRGSDTLEPKGRRKVKESVPYAIRFHLAPDVEPTLTADGMGAILRSPGAPPWNFRVRGGNLTVEESLWIDGRGSPRTTNQLVIVGEFSGIGGEVAWKLRRTS</sequence>
<gene>
    <name evidence="3" type="ORF">G7077_06715</name>
</gene>
<dbReference type="Pfam" id="PF07940">
    <property type="entry name" value="Hepar_II_III_C"/>
    <property type="match status" value="1"/>
</dbReference>
<proteinExistence type="predicted"/>
<organism evidence="3 4">
    <name type="scientific">Sphingomonas piscis</name>
    <dbReference type="NCBI Taxonomy" id="2714943"/>
    <lineage>
        <taxon>Bacteria</taxon>
        <taxon>Pseudomonadati</taxon>
        <taxon>Pseudomonadota</taxon>
        <taxon>Alphaproteobacteria</taxon>
        <taxon>Sphingomonadales</taxon>
        <taxon>Sphingomonadaceae</taxon>
        <taxon>Sphingomonas</taxon>
    </lineage>
</organism>
<evidence type="ECO:0000256" key="1">
    <source>
        <dbReference type="ARBA" id="ARBA00004196"/>
    </source>
</evidence>
<dbReference type="Proteomes" id="UP000503222">
    <property type="component" value="Chromosome"/>
</dbReference>
<dbReference type="GO" id="GO:0030313">
    <property type="term" value="C:cell envelope"/>
    <property type="evidence" value="ECO:0007669"/>
    <property type="project" value="UniProtKB-SubCell"/>
</dbReference>
<dbReference type="Gene3D" id="2.70.98.70">
    <property type="match status" value="1"/>
</dbReference>
<reference evidence="3 4" key="1">
    <citation type="submission" date="2020-03" db="EMBL/GenBank/DDBJ databases">
        <title>Sphingomonas sp. nov., isolated from fish.</title>
        <authorList>
            <person name="Hyun D.-W."/>
            <person name="Bae J.-W."/>
        </authorList>
    </citation>
    <scope>NUCLEOTIDE SEQUENCE [LARGE SCALE GENOMIC DNA]</scope>
    <source>
        <strain evidence="3 4">HDW15B</strain>
    </source>
</reference>
<evidence type="ECO:0000259" key="2">
    <source>
        <dbReference type="Pfam" id="PF07940"/>
    </source>
</evidence>
<dbReference type="InterPro" id="IPR008929">
    <property type="entry name" value="Chondroitin_lyas"/>
</dbReference>
<keyword evidence="4" id="KW-1185">Reference proteome</keyword>
<dbReference type="KEGG" id="spii:G7077_06715"/>
<evidence type="ECO:0000313" key="3">
    <source>
        <dbReference type="EMBL" id="QIK78632.1"/>
    </source>
</evidence>
<dbReference type="AlphaFoldDB" id="A0A6G7YPG4"/>
<evidence type="ECO:0000313" key="4">
    <source>
        <dbReference type="Proteomes" id="UP000503222"/>
    </source>
</evidence>
<comment type="subcellular location">
    <subcellularLocation>
        <location evidence="1">Cell envelope</location>
    </subcellularLocation>
</comment>
<dbReference type="EMBL" id="CP049869">
    <property type="protein sequence ID" value="QIK78632.1"/>
    <property type="molecule type" value="Genomic_DNA"/>
</dbReference>
<name>A0A6G7YPG4_9SPHN</name>
<feature type="domain" description="Heparinase II/III-like C-terminal" evidence="2">
    <location>
        <begin position="301"/>
        <end position="535"/>
    </location>
</feature>
<protein>
    <submittedName>
        <fullName evidence="3">Heparinase</fullName>
    </submittedName>
</protein>
<dbReference type="RefSeq" id="WP_166411025.1">
    <property type="nucleotide sequence ID" value="NZ_CP049869.1"/>
</dbReference>
<dbReference type="GO" id="GO:0016829">
    <property type="term" value="F:lyase activity"/>
    <property type="evidence" value="ECO:0007669"/>
    <property type="project" value="InterPro"/>
</dbReference>
<dbReference type="InterPro" id="IPR012480">
    <property type="entry name" value="Hepar_II_III_C"/>
</dbReference>
<accession>A0A6G7YPG4</accession>